<name>A5FYF8_ACICJ</name>
<dbReference type="KEGG" id="acr:Acry_1430"/>
<dbReference type="HOGENOM" id="CLU_038053_1_0_5"/>
<feature type="domain" description="PLD phosphodiesterase" evidence="7">
    <location>
        <begin position="206"/>
        <end position="233"/>
    </location>
</feature>
<keyword evidence="6" id="KW-0472">Membrane</keyword>
<dbReference type="AlphaFoldDB" id="A5FYF8"/>
<dbReference type="GO" id="GO:0008808">
    <property type="term" value="F:cardiolipin synthase activity"/>
    <property type="evidence" value="ECO:0007669"/>
    <property type="project" value="TreeGrafter"/>
</dbReference>
<dbReference type="InterPro" id="IPR001736">
    <property type="entry name" value="PLipase_D/transphosphatidylase"/>
</dbReference>
<dbReference type="EMBL" id="CP000697">
    <property type="protein sequence ID" value="ABQ30640.1"/>
    <property type="molecule type" value="Genomic_DNA"/>
</dbReference>
<keyword evidence="8" id="KW-0808">Transferase</keyword>
<keyword evidence="9" id="KW-1185">Reference proteome</keyword>
<evidence type="ECO:0000259" key="7">
    <source>
        <dbReference type="PROSITE" id="PS50035"/>
    </source>
</evidence>
<gene>
    <name evidence="8" type="ordered locus">Acry_1430</name>
</gene>
<proteinExistence type="predicted"/>
<evidence type="ECO:0000256" key="1">
    <source>
        <dbReference type="ARBA" id="ARBA00003145"/>
    </source>
</evidence>
<comment type="function">
    <text evidence="1">Could be a virulence factor.</text>
</comment>
<dbReference type="RefSeq" id="WP_011942238.1">
    <property type="nucleotide sequence ID" value="NC_009484.1"/>
</dbReference>
<dbReference type="SMART" id="SM00155">
    <property type="entry name" value="PLDc"/>
    <property type="match status" value="2"/>
</dbReference>
<dbReference type="GO" id="GO:0016020">
    <property type="term" value="C:membrane"/>
    <property type="evidence" value="ECO:0007669"/>
    <property type="project" value="TreeGrafter"/>
</dbReference>
<evidence type="ECO:0000256" key="3">
    <source>
        <dbReference type="ARBA" id="ARBA00018392"/>
    </source>
</evidence>
<evidence type="ECO:0000256" key="2">
    <source>
        <dbReference type="ARBA" id="ARBA00004613"/>
    </source>
</evidence>
<dbReference type="eggNOG" id="COG1502">
    <property type="taxonomic scope" value="Bacteria"/>
</dbReference>
<dbReference type="Pfam" id="PF13091">
    <property type="entry name" value="PLDc_2"/>
    <property type="match status" value="2"/>
</dbReference>
<evidence type="ECO:0000313" key="9">
    <source>
        <dbReference type="Proteomes" id="UP000000245"/>
    </source>
</evidence>
<sequence>MRPLIFLLLLIHCGVALAVTRHALLRKADVRAALGWIAIAWLSAVIGGPLYLAFGINRINRRASRLSVRTDSLDVSFGEATPPDAQPAIQALARVGQRVTGVPLQSGNAVAIHHGGSKAYPAMLEAIRAARHSIALASYIFRDDRVGRTFVAALAAAHERGVEVRVLIDGVGGGYLRAPAFRALRRAGVPCAKFLHSWAPWRMPLLNLRNHKKLLVIDGGAGFTGGLNIGAENLAPDDPSDRVDDVHLRVEGPATRQLMASFAQDWLFTTGETLEGPAWWPQIGEAGVTPARGIRSGPDGDLFNLETILGAAITLAERRIRIVTPYFLPDPQLEFALAQAALRGVELQIVIPERSDHRLMDWAMRAHLRFFRAIRPHVRLGAAPFNHAKLVTVDGAWCLIGSSNWDTRSLRLNFEFDLECYDPVVCARIDALIDSKMAAAAPLRQGLETGPFAPLRDAAARLLLPYL</sequence>
<dbReference type="GO" id="GO:0005576">
    <property type="term" value="C:extracellular region"/>
    <property type="evidence" value="ECO:0007669"/>
    <property type="project" value="UniProtKB-SubCell"/>
</dbReference>
<keyword evidence="4" id="KW-0964">Secreted</keyword>
<reference evidence="8 9" key="1">
    <citation type="submission" date="2007-05" db="EMBL/GenBank/DDBJ databases">
        <title>Complete sequence of chromosome of Acidiphilium cryptum JF-5.</title>
        <authorList>
            <consortium name="US DOE Joint Genome Institute"/>
            <person name="Copeland A."/>
            <person name="Lucas S."/>
            <person name="Lapidus A."/>
            <person name="Barry K."/>
            <person name="Detter J.C."/>
            <person name="Glavina del Rio T."/>
            <person name="Hammon N."/>
            <person name="Israni S."/>
            <person name="Dalin E."/>
            <person name="Tice H."/>
            <person name="Pitluck S."/>
            <person name="Sims D."/>
            <person name="Brettin T."/>
            <person name="Bruce D."/>
            <person name="Han C."/>
            <person name="Schmutz J."/>
            <person name="Larimer F."/>
            <person name="Land M."/>
            <person name="Hauser L."/>
            <person name="Kyrpides N."/>
            <person name="Kim E."/>
            <person name="Magnuson T."/>
            <person name="Richardson P."/>
        </authorList>
    </citation>
    <scope>NUCLEOTIDE SEQUENCE [LARGE SCALE GENOMIC DNA]</scope>
    <source>
        <strain evidence="8 9">JF-5</strain>
    </source>
</reference>
<dbReference type="PANTHER" id="PTHR21248">
    <property type="entry name" value="CARDIOLIPIN SYNTHASE"/>
    <property type="match status" value="1"/>
</dbReference>
<evidence type="ECO:0000313" key="8">
    <source>
        <dbReference type="EMBL" id="ABQ30640.1"/>
    </source>
</evidence>
<dbReference type="InterPro" id="IPR025202">
    <property type="entry name" value="PLD-like_dom"/>
</dbReference>
<dbReference type="Proteomes" id="UP000000245">
    <property type="component" value="Chromosome"/>
</dbReference>
<dbReference type="CDD" id="cd09163">
    <property type="entry name" value="PLDc_CLS_unchar2_2"/>
    <property type="match status" value="1"/>
</dbReference>
<dbReference type="SUPFAM" id="SSF56024">
    <property type="entry name" value="Phospholipase D/nuclease"/>
    <property type="match status" value="2"/>
</dbReference>
<dbReference type="GO" id="GO:0032049">
    <property type="term" value="P:cardiolipin biosynthetic process"/>
    <property type="evidence" value="ECO:0007669"/>
    <property type="project" value="UniProtKB-ARBA"/>
</dbReference>
<protein>
    <recommendedName>
        <fullName evidence="3">Phospholipase D</fullName>
    </recommendedName>
    <alternativeName>
        <fullName evidence="5">Choline phosphatase</fullName>
    </alternativeName>
</protein>
<dbReference type="Gene3D" id="3.30.870.10">
    <property type="entry name" value="Endonuclease Chain A"/>
    <property type="match status" value="2"/>
</dbReference>
<evidence type="ECO:0000256" key="6">
    <source>
        <dbReference type="SAM" id="Phobius"/>
    </source>
</evidence>
<dbReference type="CDD" id="cd09157">
    <property type="entry name" value="PLDc_CLS_unchar2_1"/>
    <property type="match status" value="1"/>
</dbReference>
<keyword evidence="6" id="KW-1133">Transmembrane helix</keyword>
<dbReference type="PANTHER" id="PTHR21248:SF22">
    <property type="entry name" value="PHOSPHOLIPASE D"/>
    <property type="match status" value="1"/>
</dbReference>
<keyword evidence="6" id="KW-0812">Transmembrane</keyword>
<dbReference type="STRING" id="349163.Acry_1430"/>
<dbReference type="PROSITE" id="PS50035">
    <property type="entry name" value="PLD"/>
    <property type="match status" value="2"/>
</dbReference>
<organism evidence="8 9">
    <name type="scientific">Acidiphilium cryptum (strain JF-5)</name>
    <dbReference type="NCBI Taxonomy" id="349163"/>
    <lineage>
        <taxon>Bacteria</taxon>
        <taxon>Pseudomonadati</taxon>
        <taxon>Pseudomonadota</taxon>
        <taxon>Alphaproteobacteria</taxon>
        <taxon>Acetobacterales</taxon>
        <taxon>Acidocellaceae</taxon>
        <taxon>Acidiphilium</taxon>
    </lineage>
</organism>
<feature type="transmembrane region" description="Helical" evidence="6">
    <location>
        <begin position="34"/>
        <end position="56"/>
    </location>
</feature>
<evidence type="ECO:0000256" key="4">
    <source>
        <dbReference type="ARBA" id="ARBA00022525"/>
    </source>
</evidence>
<comment type="subcellular location">
    <subcellularLocation>
        <location evidence="2">Secreted</location>
    </subcellularLocation>
</comment>
<feature type="domain" description="PLD phosphodiesterase" evidence="7">
    <location>
        <begin position="382"/>
        <end position="409"/>
    </location>
</feature>
<evidence type="ECO:0000256" key="5">
    <source>
        <dbReference type="ARBA" id="ARBA00029594"/>
    </source>
</evidence>
<accession>A5FYF8</accession>